<dbReference type="AlphaFoldDB" id="A0AAD7VSL4"/>
<evidence type="ECO:0000256" key="2">
    <source>
        <dbReference type="SAM" id="Phobius"/>
    </source>
</evidence>
<protein>
    <submittedName>
        <fullName evidence="3">Uncharacterized protein</fullName>
    </submittedName>
</protein>
<keyword evidence="2" id="KW-1133">Transmembrane helix</keyword>
<organism evidence="3 4">
    <name type="scientific">Lipomyces tetrasporus</name>
    <dbReference type="NCBI Taxonomy" id="54092"/>
    <lineage>
        <taxon>Eukaryota</taxon>
        <taxon>Fungi</taxon>
        <taxon>Dikarya</taxon>
        <taxon>Ascomycota</taxon>
        <taxon>Saccharomycotina</taxon>
        <taxon>Lipomycetes</taxon>
        <taxon>Lipomycetales</taxon>
        <taxon>Lipomycetaceae</taxon>
        <taxon>Lipomyces</taxon>
    </lineage>
</organism>
<reference evidence="3" key="1">
    <citation type="submission" date="2023-03" db="EMBL/GenBank/DDBJ databases">
        <title>Near-Complete genome sequence of Lipomyces tetrasporous NRRL Y-64009, an oleaginous yeast capable of growing on lignocellulosic hydrolysates.</title>
        <authorList>
            <consortium name="Lawrence Berkeley National Laboratory"/>
            <person name="Jagtap S.S."/>
            <person name="Liu J.-J."/>
            <person name="Walukiewicz H.E."/>
            <person name="Pangilinan J."/>
            <person name="Lipzen A."/>
            <person name="Ahrendt S."/>
            <person name="Koriabine M."/>
            <person name="Cobaugh K."/>
            <person name="Salamov A."/>
            <person name="Yoshinaga Y."/>
            <person name="Ng V."/>
            <person name="Daum C."/>
            <person name="Grigoriev I.V."/>
            <person name="Slininger P.J."/>
            <person name="Dien B.S."/>
            <person name="Jin Y.-S."/>
            <person name="Rao C.V."/>
        </authorList>
    </citation>
    <scope>NUCLEOTIDE SEQUENCE</scope>
    <source>
        <strain evidence="3">NRRL Y-64009</strain>
    </source>
</reference>
<feature type="region of interest" description="Disordered" evidence="1">
    <location>
        <begin position="1"/>
        <end position="25"/>
    </location>
</feature>
<dbReference type="RefSeq" id="XP_056043898.1">
    <property type="nucleotide sequence ID" value="XM_056183959.1"/>
</dbReference>
<keyword evidence="4" id="KW-1185">Reference proteome</keyword>
<accession>A0AAD7VSL4</accession>
<feature type="transmembrane region" description="Helical" evidence="2">
    <location>
        <begin position="84"/>
        <end position="109"/>
    </location>
</feature>
<dbReference type="Pfam" id="PF26174">
    <property type="entry name" value="LEA-2_1"/>
    <property type="match status" value="1"/>
</dbReference>
<evidence type="ECO:0000256" key="1">
    <source>
        <dbReference type="SAM" id="MobiDB-lite"/>
    </source>
</evidence>
<name>A0AAD7VSL4_9ASCO</name>
<dbReference type="GeneID" id="80879125"/>
<evidence type="ECO:0000313" key="3">
    <source>
        <dbReference type="EMBL" id="KAJ8100448.1"/>
    </source>
</evidence>
<keyword evidence="2" id="KW-0472">Membrane</keyword>
<gene>
    <name evidence="3" type="ORF">POJ06DRAFT_104526</name>
</gene>
<proteinExistence type="predicted"/>
<comment type="caution">
    <text evidence="3">The sequence shown here is derived from an EMBL/GenBank/DDBJ whole genome shotgun (WGS) entry which is preliminary data.</text>
</comment>
<dbReference type="EMBL" id="JARPMG010000005">
    <property type="protein sequence ID" value="KAJ8100448.1"/>
    <property type="molecule type" value="Genomic_DNA"/>
</dbReference>
<sequence>MSKPAFETRNDADWSSSSRTPLLIDIPRDSPPPYANASPKATDASTLLVHTPYSPGYYDDDFDESYFHPRNVRKRPFIRRVLSCLKWPAIIGTLVALCLFISLFAAHLVEVKAPELYAKQALNLNISSVAVENLSSEGLKAHVLGEVSFDSSRVKDRPTRVFGRIATAIMRKAEVKDTYLFISHVDDNDNVDVFGRASVPNIVVDIRDNHVTPIDFVSTVEDIASAKEIAKLVQEYLQGKLQDAVFRGDADLPLRSGILPLGTHHVSHDVKLQGEQLLLPYLLAEY</sequence>
<dbReference type="Proteomes" id="UP001217417">
    <property type="component" value="Unassembled WGS sequence"/>
</dbReference>
<evidence type="ECO:0000313" key="4">
    <source>
        <dbReference type="Proteomes" id="UP001217417"/>
    </source>
</evidence>
<feature type="compositionally biased region" description="Basic and acidic residues" evidence="1">
    <location>
        <begin position="1"/>
        <end position="12"/>
    </location>
</feature>
<keyword evidence="2" id="KW-0812">Transmembrane</keyword>